<dbReference type="GO" id="GO:0005960">
    <property type="term" value="C:glycine cleavage complex"/>
    <property type="evidence" value="ECO:0007669"/>
    <property type="project" value="InterPro"/>
</dbReference>
<dbReference type="STRING" id="869212.Turpa_1631"/>
<evidence type="ECO:0000259" key="9">
    <source>
        <dbReference type="Pfam" id="PF08669"/>
    </source>
</evidence>
<dbReference type="InterPro" id="IPR006223">
    <property type="entry name" value="GcvT"/>
</dbReference>
<dbReference type="PANTHER" id="PTHR43757">
    <property type="entry name" value="AMINOMETHYLTRANSFERASE"/>
    <property type="match status" value="1"/>
</dbReference>
<dbReference type="OrthoDB" id="9774591at2"/>
<dbReference type="EMBL" id="CP002959">
    <property type="protein sequence ID" value="AFM12279.1"/>
    <property type="molecule type" value="Genomic_DNA"/>
</dbReference>
<dbReference type="GO" id="GO:0006546">
    <property type="term" value="P:glycine catabolic process"/>
    <property type="evidence" value="ECO:0007669"/>
    <property type="project" value="InterPro"/>
</dbReference>
<dbReference type="GO" id="GO:0005829">
    <property type="term" value="C:cytosol"/>
    <property type="evidence" value="ECO:0007669"/>
    <property type="project" value="TreeGrafter"/>
</dbReference>
<dbReference type="Proteomes" id="UP000006048">
    <property type="component" value="Chromosome"/>
</dbReference>
<reference evidence="10 11" key="1">
    <citation type="submission" date="2012-06" db="EMBL/GenBank/DDBJ databases">
        <title>The complete chromosome of genome of Turneriella parva DSM 21527.</title>
        <authorList>
            <consortium name="US DOE Joint Genome Institute (JGI-PGF)"/>
            <person name="Lucas S."/>
            <person name="Han J."/>
            <person name="Lapidus A."/>
            <person name="Bruce D."/>
            <person name="Goodwin L."/>
            <person name="Pitluck S."/>
            <person name="Peters L."/>
            <person name="Kyrpides N."/>
            <person name="Mavromatis K."/>
            <person name="Ivanova N."/>
            <person name="Mikhailova N."/>
            <person name="Chertkov O."/>
            <person name="Detter J.C."/>
            <person name="Tapia R."/>
            <person name="Han C."/>
            <person name="Land M."/>
            <person name="Hauser L."/>
            <person name="Markowitz V."/>
            <person name="Cheng J.-F."/>
            <person name="Hugenholtz P."/>
            <person name="Woyke T."/>
            <person name="Wu D."/>
            <person name="Gronow S."/>
            <person name="Wellnitz S."/>
            <person name="Brambilla E."/>
            <person name="Klenk H.-P."/>
            <person name="Eisen J.A."/>
        </authorList>
    </citation>
    <scope>NUCLEOTIDE SEQUENCE [LARGE SCALE GENOMIC DNA]</scope>
    <source>
        <strain evidence="11">ATCC BAA-1111 / DSM 21527 / NCTC 11395 / H</strain>
    </source>
</reference>
<gene>
    <name evidence="10" type="ordered locus">Turpa_1631</name>
</gene>
<feature type="domain" description="Aminomethyltransferase C-terminal" evidence="9">
    <location>
        <begin position="272"/>
        <end position="342"/>
    </location>
</feature>
<dbReference type="NCBIfam" id="NF001567">
    <property type="entry name" value="PRK00389.1"/>
    <property type="match status" value="1"/>
</dbReference>
<organism evidence="10 11">
    <name type="scientific">Turneriella parva (strain ATCC BAA-1111 / DSM 21527 / NCTC 11395 / H)</name>
    <name type="common">Leptospira parva</name>
    <dbReference type="NCBI Taxonomy" id="869212"/>
    <lineage>
        <taxon>Bacteria</taxon>
        <taxon>Pseudomonadati</taxon>
        <taxon>Spirochaetota</taxon>
        <taxon>Spirochaetia</taxon>
        <taxon>Leptospirales</taxon>
        <taxon>Leptospiraceae</taxon>
        <taxon>Turneriella</taxon>
    </lineage>
</organism>
<dbReference type="PIRSF" id="PIRSF006487">
    <property type="entry name" value="GcvT"/>
    <property type="match status" value="1"/>
</dbReference>
<keyword evidence="4 10" id="KW-0808">Transferase</keyword>
<dbReference type="PANTHER" id="PTHR43757:SF2">
    <property type="entry name" value="AMINOMETHYLTRANSFERASE, MITOCHONDRIAL"/>
    <property type="match status" value="1"/>
</dbReference>
<dbReference type="PATRIC" id="fig|869212.3.peg.1624"/>
<dbReference type="InterPro" id="IPR013977">
    <property type="entry name" value="GcvT_C"/>
</dbReference>
<dbReference type="Gene3D" id="3.30.1360.120">
    <property type="entry name" value="Probable tRNA modification gtpase trme, domain 1"/>
    <property type="match status" value="1"/>
</dbReference>
<protein>
    <recommendedName>
        <fullName evidence="2">aminomethyltransferase</fullName>
        <ecNumber evidence="2">2.1.2.10</ecNumber>
    </recommendedName>
    <alternativeName>
        <fullName evidence="5">Glycine cleavage system T protein</fullName>
    </alternativeName>
</protein>
<keyword evidence="3" id="KW-0032">Aminotransferase</keyword>
<dbReference type="GO" id="GO:0008483">
    <property type="term" value="F:transaminase activity"/>
    <property type="evidence" value="ECO:0007669"/>
    <property type="project" value="UniProtKB-KW"/>
</dbReference>
<feature type="binding site" evidence="7">
    <location>
        <position position="192"/>
    </location>
    <ligand>
        <name>substrate</name>
    </ligand>
</feature>
<dbReference type="HOGENOM" id="CLU_007884_10_2_12"/>
<evidence type="ECO:0000259" key="8">
    <source>
        <dbReference type="Pfam" id="PF01571"/>
    </source>
</evidence>
<sequence>MKTTPLFDEHKALGAKFTEFAGYNMPVSYGAVKDEVTAVRSACGMFDVSHMLPIFLHAADNATLVAALDQVCVRSTAKLKPGKAQYNALYNEKAGLVDDITLSSIAENHFAMVANAGNRDAVVAHLKQHCGSTIKIEPWSDYTLIAVQGPKAADFLAKRFSFLDELYYYEVKLAAPKLFIGRMGYTGEDGFEIACNATDGVALWRELATAGVKPCGLAARDVLRLEALMPLYGHELSTDLRPQESGIAFIYQDHDCIAPRELREKPADHTTCGFHLTGEGVPRQGYKVVTSAGAVVGEVTSGTFSFTQNYGMGMMRIQTAAKSGPLFIDIRGDKKPVAILEKSPLQSSVRRRPKKT</sequence>
<dbReference type="SUPFAM" id="SSF101790">
    <property type="entry name" value="Aminomethyltransferase beta-barrel domain"/>
    <property type="match status" value="1"/>
</dbReference>
<evidence type="ECO:0000256" key="3">
    <source>
        <dbReference type="ARBA" id="ARBA00022576"/>
    </source>
</evidence>
<evidence type="ECO:0000256" key="2">
    <source>
        <dbReference type="ARBA" id="ARBA00012616"/>
    </source>
</evidence>
<dbReference type="Pfam" id="PF08669">
    <property type="entry name" value="GCV_T_C"/>
    <property type="match status" value="1"/>
</dbReference>
<name>I4B4S2_TURPD</name>
<evidence type="ECO:0000256" key="4">
    <source>
        <dbReference type="ARBA" id="ARBA00022679"/>
    </source>
</evidence>
<evidence type="ECO:0000256" key="7">
    <source>
        <dbReference type="PIRSR" id="PIRSR006487-1"/>
    </source>
</evidence>
<evidence type="ECO:0000313" key="11">
    <source>
        <dbReference type="Proteomes" id="UP000006048"/>
    </source>
</evidence>
<proteinExistence type="inferred from homology"/>
<dbReference type="InterPro" id="IPR006222">
    <property type="entry name" value="GCVT_N"/>
</dbReference>
<dbReference type="EC" id="2.1.2.10" evidence="2"/>
<keyword evidence="11" id="KW-1185">Reference proteome</keyword>
<evidence type="ECO:0000256" key="1">
    <source>
        <dbReference type="ARBA" id="ARBA00008609"/>
    </source>
</evidence>
<evidence type="ECO:0000256" key="5">
    <source>
        <dbReference type="ARBA" id="ARBA00031395"/>
    </source>
</evidence>
<dbReference type="InterPro" id="IPR027266">
    <property type="entry name" value="TrmE/GcvT-like"/>
</dbReference>
<dbReference type="KEGG" id="tpx:Turpa_1631"/>
<feature type="domain" description="GCVT N-terminal" evidence="8">
    <location>
        <begin position="6"/>
        <end position="250"/>
    </location>
</feature>
<comment type="similarity">
    <text evidence="1">Belongs to the GcvT family.</text>
</comment>
<dbReference type="SUPFAM" id="SSF103025">
    <property type="entry name" value="Folate-binding domain"/>
    <property type="match status" value="1"/>
</dbReference>
<dbReference type="InterPro" id="IPR028896">
    <property type="entry name" value="GcvT/YgfZ/DmdA"/>
</dbReference>
<evidence type="ECO:0000313" key="10">
    <source>
        <dbReference type="EMBL" id="AFM12279.1"/>
    </source>
</evidence>
<accession>I4B4S2</accession>
<dbReference type="Pfam" id="PF01571">
    <property type="entry name" value="GCV_T"/>
    <property type="match status" value="1"/>
</dbReference>
<dbReference type="AlphaFoldDB" id="I4B4S2"/>
<dbReference type="GO" id="GO:0004047">
    <property type="term" value="F:aminomethyltransferase activity"/>
    <property type="evidence" value="ECO:0007669"/>
    <property type="project" value="UniProtKB-EC"/>
</dbReference>
<dbReference type="RefSeq" id="WP_014802790.1">
    <property type="nucleotide sequence ID" value="NC_018020.1"/>
</dbReference>
<dbReference type="InterPro" id="IPR029043">
    <property type="entry name" value="GcvT/YgfZ_C"/>
</dbReference>
<comment type="catalytic activity">
    <reaction evidence="6">
        <text>N(6)-[(R)-S(8)-aminomethyldihydrolipoyl]-L-lysyl-[protein] + (6S)-5,6,7,8-tetrahydrofolate = N(6)-[(R)-dihydrolipoyl]-L-lysyl-[protein] + (6R)-5,10-methylene-5,6,7,8-tetrahydrofolate + NH4(+)</text>
        <dbReference type="Rhea" id="RHEA:16945"/>
        <dbReference type="Rhea" id="RHEA-COMP:10475"/>
        <dbReference type="Rhea" id="RHEA-COMP:10492"/>
        <dbReference type="ChEBI" id="CHEBI:15636"/>
        <dbReference type="ChEBI" id="CHEBI:28938"/>
        <dbReference type="ChEBI" id="CHEBI:57453"/>
        <dbReference type="ChEBI" id="CHEBI:83100"/>
        <dbReference type="ChEBI" id="CHEBI:83143"/>
        <dbReference type="EC" id="2.1.2.10"/>
    </reaction>
</comment>
<evidence type="ECO:0000256" key="6">
    <source>
        <dbReference type="ARBA" id="ARBA00047665"/>
    </source>
</evidence>
<dbReference type="NCBIfam" id="TIGR00528">
    <property type="entry name" value="gcvT"/>
    <property type="match status" value="1"/>
</dbReference>